<dbReference type="CDD" id="cd00616">
    <property type="entry name" value="AHBA_syn"/>
    <property type="match status" value="1"/>
</dbReference>
<evidence type="ECO:0000256" key="3">
    <source>
        <dbReference type="RuleBase" id="RU004508"/>
    </source>
</evidence>
<dbReference type="GO" id="GO:0000271">
    <property type="term" value="P:polysaccharide biosynthetic process"/>
    <property type="evidence" value="ECO:0007669"/>
    <property type="project" value="TreeGrafter"/>
</dbReference>
<evidence type="ECO:0000313" key="5">
    <source>
        <dbReference type="Proteomes" id="UP000176834"/>
    </source>
</evidence>
<evidence type="ECO:0000313" key="4">
    <source>
        <dbReference type="EMBL" id="OGN07787.1"/>
    </source>
</evidence>
<dbReference type="Gene3D" id="3.90.1150.10">
    <property type="entry name" value="Aspartate Aminotransferase, domain 1"/>
    <property type="match status" value="1"/>
</dbReference>
<evidence type="ECO:0000256" key="1">
    <source>
        <dbReference type="PIRSR" id="PIRSR000390-1"/>
    </source>
</evidence>
<dbReference type="InterPro" id="IPR015421">
    <property type="entry name" value="PyrdxlP-dep_Trfase_major"/>
</dbReference>
<dbReference type="InterPro" id="IPR015422">
    <property type="entry name" value="PyrdxlP-dep_Trfase_small"/>
</dbReference>
<feature type="modified residue" description="N6-(pyridoxal phosphate)lysine" evidence="2">
    <location>
        <position position="190"/>
    </location>
</feature>
<sequence length="377" mass="42050">MEKGSKNKNDFIPYGRQAIDNADIKAVVKVLRSDWLTQGPAVKQFEESLAKYCNAKYAVAVSNGTAALHLAYLAIGLKHGDEVITTPNTFVATSNMLVAVGAKPVFCDIRLDNHNIDENKIEELITPKTKAIVPVHFAGHPCEMDKISSIAKKHGLFVIEDACHALGASYKNKKIGSIGDMSIFSFHPVKSITTGEGGAILTNNYELYKKLAHLRTHGINKDKNGFNVMTDLGYNYRITDIQAALGISQLKKLDKFIKARQRVFDTYKKELANVKEIATPAIIKNVQSANHIFIIRTKESSKRNALANFLKQNGVGVNFHYPSVYSHPYYQQNGYRSLTLKNADTYHNTCITLPLYVTLKSGQIKYVCNKIKEFFKS</sequence>
<dbReference type="SUPFAM" id="SSF53383">
    <property type="entry name" value="PLP-dependent transferases"/>
    <property type="match status" value="1"/>
</dbReference>
<dbReference type="GO" id="GO:0008483">
    <property type="term" value="F:transaminase activity"/>
    <property type="evidence" value="ECO:0007669"/>
    <property type="project" value="TreeGrafter"/>
</dbReference>
<dbReference type="GO" id="GO:0030170">
    <property type="term" value="F:pyridoxal phosphate binding"/>
    <property type="evidence" value="ECO:0007669"/>
    <property type="project" value="TreeGrafter"/>
</dbReference>
<feature type="active site" description="Proton acceptor" evidence="1">
    <location>
        <position position="190"/>
    </location>
</feature>
<name>A0A1F8F3S2_9BACT</name>
<dbReference type="Proteomes" id="UP000176834">
    <property type="component" value="Unassembled WGS sequence"/>
</dbReference>
<dbReference type="AlphaFoldDB" id="A0A1F8F3S2"/>
<reference evidence="4 5" key="1">
    <citation type="journal article" date="2016" name="Nat. Commun.">
        <title>Thousands of microbial genomes shed light on interconnected biogeochemical processes in an aquifer system.</title>
        <authorList>
            <person name="Anantharaman K."/>
            <person name="Brown C.T."/>
            <person name="Hug L.A."/>
            <person name="Sharon I."/>
            <person name="Castelle C.J."/>
            <person name="Probst A.J."/>
            <person name="Thomas B.C."/>
            <person name="Singh A."/>
            <person name="Wilkins M.J."/>
            <person name="Karaoz U."/>
            <person name="Brodie E.L."/>
            <person name="Williams K.H."/>
            <person name="Hubbard S.S."/>
            <person name="Banfield J.F."/>
        </authorList>
    </citation>
    <scope>NUCLEOTIDE SEQUENCE [LARGE SCALE GENOMIC DNA]</scope>
</reference>
<protein>
    <submittedName>
        <fullName evidence="4">UDP-4-amino-4, 6-dideoxy-N-acetyl-beta-L-altrosamine transaminase</fullName>
    </submittedName>
</protein>
<dbReference type="PANTHER" id="PTHR30244">
    <property type="entry name" value="TRANSAMINASE"/>
    <property type="match status" value="1"/>
</dbReference>
<dbReference type="PIRSF" id="PIRSF000390">
    <property type="entry name" value="PLP_StrS"/>
    <property type="match status" value="1"/>
</dbReference>
<keyword evidence="2 3" id="KW-0663">Pyridoxal phosphate</keyword>
<organism evidence="4 5">
    <name type="scientific">Candidatus Yanofskybacteria bacterium RIFCSPHIGHO2_02_FULL_38_22b</name>
    <dbReference type="NCBI Taxonomy" id="1802673"/>
    <lineage>
        <taxon>Bacteria</taxon>
        <taxon>Candidatus Yanofskyibacteriota</taxon>
    </lineage>
</organism>
<dbReference type="EMBL" id="MGJN01000001">
    <property type="protein sequence ID" value="OGN07787.1"/>
    <property type="molecule type" value="Genomic_DNA"/>
</dbReference>
<proteinExistence type="inferred from homology"/>
<dbReference type="NCBIfam" id="TIGR03588">
    <property type="entry name" value="PseC"/>
    <property type="match status" value="1"/>
</dbReference>
<dbReference type="Gene3D" id="3.40.640.10">
    <property type="entry name" value="Type I PLP-dependent aspartate aminotransferase-like (Major domain)"/>
    <property type="match status" value="1"/>
</dbReference>
<dbReference type="InterPro" id="IPR000653">
    <property type="entry name" value="DegT/StrS_aminotransferase"/>
</dbReference>
<dbReference type="InterPro" id="IPR015424">
    <property type="entry name" value="PyrdxlP-dep_Trfase"/>
</dbReference>
<dbReference type="Pfam" id="PF01041">
    <property type="entry name" value="DegT_DnrJ_EryC1"/>
    <property type="match status" value="1"/>
</dbReference>
<comment type="caution">
    <text evidence="4">The sequence shown here is derived from an EMBL/GenBank/DDBJ whole genome shotgun (WGS) entry which is preliminary data.</text>
</comment>
<accession>A0A1F8F3S2</accession>
<evidence type="ECO:0000256" key="2">
    <source>
        <dbReference type="PIRSR" id="PIRSR000390-2"/>
    </source>
</evidence>
<dbReference type="InterPro" id="IPR020026">
    <property type="entry name" value="PseC"/>
</dbReference>
<comment type="similarity">
    <text evidence="3">Belongs to the DegT/DnrJ/EryC1 family.</text>
</comment>
<gene>
    <name evidence="4" type="ORF">A3B86_02735</name>
</gene>
<dbReference type="PANTHER" id="PTHR30244:SF34">
    <property type="entry name" value="DTDP-4-AMINO-4,6-DIDEOXYGALACTOSE TRANSAMINASE"/>
    <property type="match status" value="1"/>
</dbReference>